<evidence type="ECO:0000313" key="2">
    <source>
        <dbReference type="Proteomes" id="UP000219573"/>
    </source>
</evidence>
<dbReference type="AlphaFoldDB" id="A0A285IJK3"/>
<evidence type="ECO:0000313" key="1">
    <source>
        <dbReference type="EMBL" id="SNY48200.1"/>
    </source>
</evidence>
<sequence>MSYYYFTEEGLEYKVSSDSRIISRKDIGKGCLTINCNGECRGVFKDFYCVNSLMKDGIIKEIKVLNGNNKVTNL</sequence>
<name>A0A285IJK3_9FIRM</name>
<dbReference type="EMBL" id="OBDZ01000071">
    <property type="protein sequence ID" value="SNY48200.1"/>
    <property type="molecule type" value="Genomic_DNA"/>
</dbReference>
<protein>
    <submittedName>
        <fullName evidence="1">Uncharacterized protein</fullName>
    </submittedName>
</protein>
<organism evidence="1 2">
    <name type="scientific">Orenia metallireducens</name>
    <dbReference type="NCBI Taxonomy" id="1413210"/>
    <lineage>
        <taxon>Bacteria</taxon>
        <taxon>Bacillati</taxon>
        <taxon>Bacillota</taxon>
        <taxon>Clostridia</taxon>
        <taxon>Halanaerobiales</taxon>
        <taxon>Halobacteroidaceae</taxon>
        <taxon>Orenia</taxon>
    </lineage>
</organism>
<gene>
    <name evidence="1" type="ORF">SAMN06265827_1713</name>
</gene>
<keyword evidence="2" id="KW-1185">Reference proteome</keyword>
<dbReference type="Proteomes" id="UP000219573">
    <property type="component" value="Unassembled WGS sequence"/>
</dbReference>
<accession>A0A285IJK3</accession>
<dbReference type="RefSeq" id="WP_097019712.1">
    <property type="nucleotide sequence ID" value="NZ_OBDZ01000071.1"/>
</dbReference>
<proteinExistence type="predicted"/>
<reference evidence="2" key="1">
    <citation type="submission" date="2017-09" db="EMBL/GenBank/DDBJ databases">
        <authorList>
            <person name="Varghese N."/>
            <person name="Submissions S."/>
        </authorList>
    </citation>
    <scope>NUCLEOTIDE SEQUENCE [LARGE SCALE GENOMIC DNA]</scope>
    <source>
        <strain evidence="2">MSL47</strain>
    </source>
</reference>